<keyword evidence="1 4" id="KW-0349">Heme</keyword>
<keyword evidence="3 4" id="KW-0408">Iron</keyword>
<protein>
    <submittedName>
        <fullName evidence="7">Cytochrome c</fullName>
    </submittedName>
</protein>
<dbReference type="InterPro" id="IPR009056">
    <property type="entry name" value="Cyt_c-like_dom"/>
</dbReference>
<dbReference type="PROSITE" id="PS51007">
    <property type="entry name" value="CYTC"/>
    <property type="match status" value="2"/>
</dbReference>
<dbReference type="KEGG" id="sdr:SCD_n02497"/>
<evidence type="ECO:0000256" key="2">
    <source>
        <dbReference type="ARBA" id="ARBA00022723"/>
    </source>
</evidence>
<dbReference type="Gene3D" id="1.10.760.10">
    <property type="entry name" value="Cytochrome c-like domain"/>
    <property type="match status" value="2"/>
</dbReference>
<dbReference type="PANTHER" id="PTHR35008:SF8">
    <property type="entry name" value="ALCOHOL DEHYDROGENASE CYTOCHROME C SUBUNIT"/>
    <property type="match status" value="1"/>
</dbReference>
<dbReference type="eggNOG" id="COG3439">
    <property type="taxonomic scope" value="Bacteria"/>
</dbReference>
<dbReference type="InterPro" id="IPR036909">
    <property type="entry name" value="Cyt_c-like_dom_sf"/>
</dbReference>
<dbReference type="InterPro" id="IPR035923">
    <property type="entry name" value="TT1751-like_sf"/>
</dbReference>
<evidence type="ECO:0000256" key="1">
    <source>
        <dbReference type="ARBA" id="ARBA00022617"/>
    </source>
</evidence>
<sequence length="346" mass="37536">MYRIFALTLLVLAGSLPAQAAPDGARLYARNCAACHGENGGGGLGVPLSLPSFQATVSNDYLHKTIRLGRPGRVMPTSALPDADIDAIVRHIRSWNKAPAPQFSATPVKGNAGRGRVLYAERCVACHGADGEGGKGTGVTFSRPRDLPIMAPALNNPGFLAAASDSMIKKTLMNGREGTPMVSFLKQGLKEKDIDDIVSFIRSFEKSPRSMHAGVLETEQAVLTMDSPYDLKTTIENVKQAASSNNFIFIREQPLNHGLTPTGQEDPHQHIIYFCNFSMLNAALATDPRVGLFLPCRITVVEQNGKVKMMTVNPKRLSKIFNNAELNTLCDEMTKHYLAIMEEAAI</sequence>
<dbReference type="InterPro" id="IPR051459">
    <property type="entry name" value="Cytochrome_c-type_DH"/>
</dbReference>
<evidence type="ECO:0000256" key="4">
    <source>
        <dbReference type="PROSITE-ProRule" id="PRU00433"/>
    </source>
</evidence>
<evidence type="ECO:0000313" key="8">
    <source>
        <dbReference type="Proteomes" id="UP000015559"/>
    </source>
</evidence>
<organism evidence="7 8">
    <name type="scientific">Sulfuricella denitrificans (strain DSM 22764 / NBRC 105220 / skB26)</name>
    <dbReference type="NCBI Taxonomy" id="1163617"/>
    <lineage>
        <taxon>Bacteria</taxon>
        <taxon>Pseudomonadati</taxon>
        <taxon>Pseudomonadota</taxon>
        <taxon>Betaproteobacteria</taxon>
        <taxon>Nitrosomonadales</taxon>
        <taxon>Sulfuricellaceae</taxon>
        <taxon>Sulfuricella</taxon>
    </lineage>
</organism>
<dbReference type="AlphaFoldDB" id="S6AN92"/>
<keyword evidence="2 4" id="KW-0479">Metal-binding</keyword>
<evidence type="ECO:0000259" key="6">
    <source>
        <dbReference type="PROSITE" id="PS51007"/>
    </source>
</evidence>
<dbReference type="GO" id="GO:0009055">
    <property type="term" value="F:electron transfer activity"/>
    <property type="evidence" value="ECO:0007669"/>
    <property type="project" value="InterPro"/>
</dbReference>
<dbReference type="CDD" id="cd14797">
    <property type="entry name" value="DUF302"/>
    <property type="match status" value="1"/>
</dbReference>
<reference evidence="7 8" key="1">
    <citation type="journal article" date="2012" name="Appl. Environ. Microbiol.">
        <title>Draft genome sequence of a psychrotolerant sulfur-oxidizing bacterium, Sulfuricella denitrificans skB26, and proteomic insights into cold adaptation.</title>
        <authorList>
            <person name="Watanabe T."/>
            <person name="Kojima H."/>
            <person name="Fukui M."/>
        </authorList>
    </citation>
    <scope>NUCLEOTIDE SEQUENCE [LARGE SCALE GENOMIC DNA]</scope>
    <source>
        <strain evidence="8">skB26</strain>
    </source>
</reference>
<dbReference type="SUPFAM" id="SSF46626">
    <property type="entry name" value="Cytochrome c"/>
    <property type="match status" value="2"/>
</dbReference>
<dbReference type="Pfam" id="PF13442">
    <property type="entry name" value="Cytochrome_CBB3"/>
    <property type="match status" value="1"/>
</dbReference>
<keyword evidence="8" id="KW-1185">Reference proteome</keyword>
<dbReference type="STRING" id="1163617.SCD_n02497"/>
<dbReference type="HOGENOM" id="CLU_792102_0_0_4"/>
<evidence type="ECO:0000256" key="5">
    <source>
        <dbReference type="SAM" id="SignalP"/>
    </source>
</evidence>
<name>S6AN92_SULDS</name>
<dbReference type="Gene3D" id="3.30.310.70">
    <property type="entry name" value="TT1751-like domain"/>
    <property type="match status" value="1"/>
</dbReference>
<dbReference type="eggNOG" id="COG2010">
    <property type="taxonomic scope" value="Bacteria"/>
</dbReference>
<proteinExistence type="predicted"/>
<dbReference type="InterPro" id="IPR005180">
    <property type="entry name" value="DUF302"/>
</dbReference>
<dbReference type="Proteomes" id="UP000015559">
    <property type="component" value="Chromosome"/>
</dbReference>
<dbReference type="EMBL" id="AP013066">
    <property type="protein sequence ID" value="BAN36304.1"/>
    <property type="molecule type" value="Genomic_DNA"/>
</dbReference>
<evidence type="ECO:0000256" key="3">
    <source>
        <dbReference type="ARBA" id="ARBA00023004"/>
    </source>
</evidence>
<feature type="domain" description="Cytochrome c" evidence="6">
    <location>
        <begin position="110"/>
        <end position="205"/>
    </location>
</feature>
<dbReference type="Pfam" id="PF00034">
    <property type="entry name" value="Cytochrom_C"/>
    <property type="match status" value="1"/>
</dbReference>
<dbReference type="OrthoDB" id="9809720at2"/>
<feature type="signal peptide" evidence="5">
    <location>
        <begin position="1"/>
        <end position="20"/>
    </location>
</feature>
<dbReference type="RefSeq" id="WP_009205493.1">
    <property type="nucleotide sequence ID" value="NC_022357.1"/>
</dbReference>
<dbReference type="SUPFAM" id="SSF103247">
    <property type="entry name" value="TT1751-like"/>
    <property type="match status" value="1"/>
</dbReference>
<evidence type="ECO:0000313" key="7">
    <source>
        <dbReference type="EMBL" id="BAN36304.1"/>
    </source>
</evidence>
<feature type="chain" id="PRO_5004536369" evidence="5">
    <location>
        <begin position="21"/>
        <end position="346"/>
    </location>
</feature>
<dbReference type="Pfam" id="PF03625">
    <property type="entry name" value="DUF302"/>
    <property type="match status" value="1"/>
</dbReference>
<keyword evidence="5" id="KW-0732">Signal</keyword>
<dbReference type="GO" id="GO:0020037">
    <property type="term" value="F:heme binding"/>
    <property type="evidence" value="ECO:0007669"/>
    <property type="project" value="InterPro"/>
</dbReference>
<accession>S6AN92</accession>
<feature type="domain" description="Cytochrome c" evidence="6">
    <location>
        <begin position="19"/>
        <end position="96"/>
    </location>
</feature>
<gene>
    <name evidence="7" type="ORF">SCD_n02497</name>
</gene>
<dbReference type="GO" id="GO:0046872">
    <property type="term" value="F:metal ion binding"/>
    <property type="evidence" value="ECO:0007669"/>
    <property type="project" value="UniProtKB-KW"/>
</dbReference>
<dbReference type="PANTHER" id="PTHR35008">
    <property type="entry name" value="BLL4482 PROTEIN-RELATED"/>
    <property type="match status" value="1"/>
</dbReference>